<feature type="region of interest" description="Disordered" evidence="1">
    <location>
        <begin position="293"/>
        <end position="327"/>
    </location>
</feature>
<feature type="compositionally biased region" description="Low complexity" evidence="1">
    <location>
        <begin position="220"/>
        <end position="245"/>
    </location>
</feature>
<dbReference type="InterPro" id="IPR000008">
    <property type="entry name" value="C2_dom"/>
</dbReference>
<reference evidence="4 5" key="1">
    <citation type="journal article" date="2015" name="Sci. Rep.">
        <title>Genome of the facultative scuticociliatosis pathogen Pseudocohnilembus persalinus provides insight into its virulence through horizontal gene transfer.</title>
        <authorList>
            <person name="Xiong J."/>
            <person name="Wang G."/>
            <person name="Cheng J."/>
            <person name="Tian M."/>
            <person name="Pan X."/>
            <person name="Warren A."/>
            <person name="Jiang C."/>
            <person name="Yuan D."/>
            <person name="Miao W."/>
        </authorList>
    </citation>
    <scope>NUCLEOTIDE SEQUENCE [LARGE SCALE GENOMIC DNA]</scope>
    <source>
        <strain evidence="4">36N120E</strain>
    </source>
</reference>
<evidence type="ECO:0000259" key="2">
    <source>
        <dbReference type="PROSITE" id="PS50004"/>
    </source>
</evidence>
<dbReference type="Proteomes" id="UP000054937">
    <property type="component" value="Unassembled WGS sequence"/>
</dbReference>
<feature type="domain" description="PX" evidence="3">
    <location>
        <begin position="382"/>
        <end position="502"/>
    </location>
</feature>
<dbReference type="SUPFAM" id="SSF64268">
    <property type="entry name" value="PX domain"/>
    <property type="match status" value="1"/>
</dbReference>
<comment type="caution">
    <text evidence="4">The sequence shown here is derived from an EMBL/GenBank/DDBJ whole genome shotgun (WGS) entry which is preliminary data.</text>
</comment>
<proteinExistence type="predicted"/>
<name>A0A0V0QC03_PSEPJ</name>
<evidence type="ECO:0000313" key="5">
    <source>
        <dbReference type="Proteomes" id="UP000054937"/>
    </source>
</evidence>
<dbReference type="PROSITE" id="PS50004">
    <property type="entry name" value="C2"/>
    <property type="match status" value="1"/>
</dbReference>
<dbReference type="Gene3D" id="3.30.1520.10">
    <property type="entry name" value="Phox-like domain"/>
    <property type="match status" value="1"/>
</dbReference>
<accession>A0A0V0QC03</accession>
<dbReference type="InterPro" id="IPR036871">
    <property type="entry name" value="PX_dom_sf"/>
</dbReference>
<dbReference type="SMART" id="SM00239">
    <property type="entry name" value="C2"/>
    <property type="match status" value="1"/>
</dbReference>
<dbReference type="GO" id="GO:0035091">
    <property type="term" value="F:phosphatidylinositol binding"/>
    <property type="evidence" value="ECO:0007669"/>
    <property type="project" value="InterPro"/>
</dbReference>
<evidence type="ECO:0000256" key="1">
    <source>
        <dbReference type="SAM" id="MobiDB-lite"/>
    </source>
</evidence>
<feature type="domain" description="C2" evidence="2">
    <location>
        <begin position="2"/>
        <end position="124"/>
    </location>
</feature>
<dbReference type="Gene3D" id="2.60.40.150">
    <property type="entry name" value="C2 domain"/>
    <property type="match status" value="1"/>
</dbReference>
<dbReference type="PROSITE" id="PS50195">
    <property type="entry name" value="PX"/>
    <property type="match status" value="1"/>
</dbReference>
<evidence type="ECO:0000313" key="4">
    <source>
        <dbReference type="EMBL" id="KRW99773.1"/>
    </source>
</evidence>
<sequence>MSLNGQTLSINPKQALITQPFIQIRLIQMKNAYKQGINQNYDLFAKIGLDLGNKYQTRGIQNSADPIWKQQFDFTLEEFRKSRFFNIIVYDHINFGSDEFMGNQIIPTNYFISQFNKKGITLFKFSIVMDQFYDFRKEFFENEIETLEIIEQNLSNTKYMKEIQYLVPNKKKDTQSRNSENSQNSMNHLNQVDESKFQINKTQFQNQSSQNKSIIQNDDIQQQSDQNQLENENQQQEYLEQNQKNESQKVQSQNSEIQALKGVKTSSDQMSECQPQTQQQQCIQQEQKEQQNQEQIKQNQNQEQQDQNQNKDQQQQQQQQNIQQQQSIQNRQNRQNYILQQQQEEKWENRTQWDENTCHMSLEVEIFDTKDLYKIKVEVVAIKESREGQGGGLFSGGDKKVFFYELFIKRNDGLCWRLERRYKQIRKFREDLMQQVEEVRGVDFPGKDFMLNLKGTFALTGPEEFKVQSEKRKQELQNFYDEIFRYEKIYSLECFESFFSYP</sequence>
<dbReference type="InterPro" id="IPR035892">
    <property type="entry name" value="C2_domain_sf"/>
</dbReference>
<dbReference type="Pfam" id="PF00787">
    <property type="entry name" value="PX"/>
    <property type="match status" value="1"/>
</dbReference>
<dbReference type="Pfam" id="PF00168">
    <property type="entry name" value="C2"/>
    <property type="match status" value="1"/>
</dbReference>
<dbReference type="SUPFAM" id="SSF49562">
    <property type="entry name" value="C2 domain (Calcium/lipid-binding domain, CaLB)"/>
    <property type="match status" value="1"/>
</dbReference>
<gene>
    <name evidence="4" type="ORF">PPERSA_07850</name>
</gene>
<organism evidence="4 5">
    <name type="scientific">Pseudocohnilembus persalinus</name>
    <name type="common">Ciliate</name>
    <dbReference type="NCBI Taxonomy" id="266149"/>
    <lineage>
        <taxon>Eukaryota</taxon>
        <taxon>Sar</taxon>
        <taxon>Alveolata</taxon>
        <taxon>Ciliophora</taxon>
        <taxon>Intramacronucleata</taxon>
        <taxon>Oligohymenophorea</taxon>
        <taxon>Scuticociliatia</taxon>
        <taxon>Philasterida</taxon>
        <taxon>Pseudocohnilembidae</taxon>
        <taxon>Pseudocohnilembus</taxon>
    </lineage>
</organism>
<dbReference type="InterPro" id="IPR001683">
    <property type="entry name" value="PX_dom"/>
</dbReference>
<keyword evidence="5" id="KW-1185">Reference proteome</keyword>
<dbReference type="AlphaFoldDB" id="A0A0V0QC03"/>
<protein>
    <submittedName>
        <fullName evidence="4">Phox homologous domain</fullName>
    </submittedName>
</protein>
<feature type="region of interest" description="Disordered" evidence="1">
    <location>
        <begin position="220"/>
        <end position="256"/>
    </location>
</feature>
<dbReference type="EMBL" id="LDAU01000204">
    <property type="protein sequence ID" value="KRW99773.1"/>
    <property type="molecule type" value="Genomic_DNA"/>
</dbReference>
<dbReference type="InParanoid" id="A0A0V0QC03"/>
<dbReference type="CDD" id="cd00030">
    <property type="entry name" value="C2"/>
    <property type="match status" value="1"/>
</dbReference>
<evidence type="ECO:0000259" key="3">
    <source>
        <dbReference type="PROSITE" id="PS50195"/>
    </source>
</evidence>
<dbReference type="CDD" id="cd06093">
    <property type="entry name" value="PX_domain"/>
    <property type="match status" value="1"/>
</dbReference>